<dbReference type="OrthoDB" id="3356875at2"/>
<organism evidence="1 2">
    <name type="scientific">Streptomyces marianii</name>
    <dbReference type="NCBI Taxonomy" id="1817406"/>
    <lineage>
        <taxon>Bacteria</taxon>
        <taxon>Bacillati</taxon>
        <taxon>Actinomycetota</taxon>
        <taxon>Actinomycetes</taxon>
        <taxon>Kitasatosporales</taxon>
        <taxon>Streptomycetaceae</taxon>
        <taxon>Streptomyces</taxon>
    </lineage>
</organism>
<evidence type="ECO:0000313" key="2">
    <source>
        <dbReference type="Proteomes" id="UP000305921"/>
    </source>
</evidence>
<keyword evidence="2" id="KW-1185">Reference proteome</keyword>
<protein>
    <recommendedName>
        <fullName evidence="3">Glycosyltransferase</fullName>
    </recommendedName>
</protein>
<sequence>MPDLLVIVPSRGRPHTVQQMAEAFRDTCTAETELLFVIDDDDPEREAYQLARAAAEDAYGDVRLAEQQAPGTMVSALNRGAQSAAYGHEPPAALGFMGDDHRPRTKGWDKAYLEALRSLPGIVYGNDLIQGERLPTQCAMSTALVRHLGFMAPPELTHLYVDNYWLAIGRDAGCISYLPNVVVEHVHPVAGKAEWDEGYRRVNAPTMYAGDRQAYSEYMAAHRARDVLAVRKAAAEAGR</sequence>
<gene>
    <name evidence="1" type="ORF">FEF34_24655</name>
</gene>
<name>A0A5R9E6X5_9ACTN</name>
<dbReference type="Proteomes" id="UP000305921">
    <property type="component" value="Unassembled WGS sequence"/>
</dbReference>
<accession>A0A5R9E6X5</accession>
<evidence type="ECO:0008006" key="3">
    <source>
        <dbReference type="Google" id="ProtNLM"/>
    </source>
</evidence>
<dbReference type="SUPFAM" id="SSF53448">
    <property type="entry name" value="Nucleotide-diphospho-sugar transferases"/>
    <property type="match status" value="1"/>
</dbReference>
<reference evidence="1 2" key="1">
    <citation type="submission" date="2019-05" db="EMBL/GenBank/DDBJ databases">
        <title>Streptomyces marianii sp. nov., a novel marine actinomycete from southern coast of India.</title>
        <authorList>
            <person name="Iniyan A.M."/>
            <person name="Wink J."/>
            <person name="Ramprasad E."/>
            <person name="Ramana C.V."/>
            <person name="Bunk B."/>
            <person name="Sproer C."/>
            <person name="Joseph F.-J.R.S."/>
            <person name="Vincent S.G.P."/>
        </authorList>
    </citation>
    <scope>NUCLEOTIDE SEQUENCE [LARGE SCALE GENOMIC DNA]</scope>
    <source>
        <strain evidence="1 2">ICN19</strain>
    </source>
</reference>
<dbReference type="RefSeq" id="WP_138055086.1">
    <property type="nucleotide sequence ID" value="NZ_VAWE01000001.1"/>
</dbReference>
<comment type="caution">
    <text evidence="1">The sequence shown here is derived from an EMBL/GenBank/DDBJ whole genome shotgun (WGS) entry which is preliminary data.</text>
</comment>
<evidence type="ECO:0000313" key="1">
    <source>
        <dbReference type="EMBL" id="TLQ45758.1"/>
    </source>
</evidence>
<dbReference type="EMBL" id="VAWE01000001">
    <property type="protein sequence ID" value="TLQ45758.1"/>
    <property type="molecule type" value="Genomic_DNA"/>
</dbReference>
<dbReference type="InterPro" id="IPR029044">
    <property type="entry name" value="Nucleotide-diphossugar_trans"/>
</dbReference>
<dbReference type="AlphaFoldDB" id="A0A5R9E6X5"/>
<proteinExistence type="predicted"/>